<name>A0A7V2WU69_LEUMU</name>
<sequence>MLSVRLIINMKILLLTFFVLFLPYSLSFAGEQEELSAQQKQFITLYANLQKGKSVDLSEMKNYLLYPFLDYARLKRKISKASATELAQFIHQYKDSSVADRLWSAWMNKLIAKQQWADAQLAYSKGRGGTSALCYYLQAKLHTSATNDKADETVKKALQLWLSGTNRPSACNGLFDLLSSKNLLDKNRIWQRIALAMDKGNHKLAKVVSKRLSSDDQQRVALWSKFKHKAKKFLLKKSTQKILSGAHPYDHTILLYGIKRIARKDTEKAQAILQKLEKNYRFNTKEKAETASYIAMQNAMNHDPYALQHLAAIPAEYRDDQSNVWMARMALRQSDWKKVGDAIDAMSEEYQQKDAWQYWKARSLASAGKIDTALAMYETLSHNASFYGFIAADHLQKKYHSLAKPEPDRGEQVRALVNDNIGIQRALELFNVGFESLAKQEWFYALKKMNKEQKLAAAKLALENNNPFLAIVSVAKTKDWNQVGLRFPLEFQELIIKHAENNEIPAAWIYGITRRESAFDADIASGAKAQGLMQLIPPTARAVARKLNLPKLSKNDIFIPNTNIQLGSAYLKELLERFKGNFAQASAAYNAGPHRISKWLPDHELEASRWIESIPFNETRKYVRAVMSYTTIYDYKLNHEKGSNMRLSQRLAAITPAPRESKK</sequence>
<dbReference type="InterPro" id="IPR037061">
    <property type="entry name" value="Lytic_TGlycoase_superhlx_L_sf"/>
</dbReference>
<dbReference type="InterPro" id="IPR000189">
    <property type="entry name" value="Transglyc_AS"/>
</dbReference>
<dbReference type="GO" id="GO:0008933">
    <property type="term" value="F:peptidoglycan lytic transglycosylase activity"/>
    <property type="evidence" value="ECO:0007669"/>
    <property type="project" value="InterPro"/>
</dbReference>
<keyword evidence="2" id="KW-0732">Signal</keyword>
<dbReference type="SUPFAM" id="SSF53955">
    <property type="entry name" value="Lysozyme-like"/>
    <property type="match status" value="1"/>
</dbReference>
<dbReference type="SUPFAM" id="SSF48435">
    <property type="entry name" value="Bacterial muramidases"/>
    <property type="match status" value="1"/>
</dbReference>
<comment type="caution">
    <text evidence="5">The sequence shown here is derived from an EMBL/GenBank/DDBJ whole genome shotgun (WGS) entry which is preliminary data.</text>
</comment>
<evidence type="ECO:0000259" key="3">
    <source>
        <dbReference type="Pfam" id="PF01464"/>
    </source>
</evidence>
<evidence type="ECO:0000259" key="4">
    <source>
        <dbReference type="Pfam" id="PF14718"/>
    </source>
</evidence>
<evidence type="ECO:0000313" key="5">
    <source>
        <dbReference type="EMBL" id="HFC91372.1"/>
    </source>
</evidence>
<dbReference type="Gene3D" id="1.10.530.10">
    <property type="match status" value="1"/>
</dbReference>
<dbReference type="PANTHER" id="PTHR37423:SF5">
    <property type="entry name" value="SOLUBLE LYTIC MUREIN TRANSGLYCOSYLASE"/>
    <property type="match status" value="1"/>
</dbReference>
<dbReference type="PANTHER" id="PTHR37423">
    <property type="entry name" value="SOLUBLE LYTIC MUREIN TRANSGLYCOSYLASE-RELATED"/>
    <property type="match status" value="1"/>
</dbReference>
<dbReference type="Proteomes" id="UP000885750">
    <property type="component" value="Unassembled WGS sequence"/>
</dbReference>
<protein>
    <recommendedName>
        <fullName evidence="6">Lytic murein transglycosylase</fullName>
    </recommendedName>
</protein>
<dbReference type="InterPro" id="IPR023346">
    <property type="entry name" value="Lysozyme-like_dom_sf"/>
</dbReference>
<dbReference type="AlphaFoldDB" id="A0A7V2WU69"/>
<dbReference type="InterPro" id="IPR008258">
    <property type="entry name" value="Transglycosylase_SLT_dom_1"/>
</dbReference>
<evidence type="ECO:0000256" key="2">
    <source>
        <dbReference type="ARBA" id="ARBA00022729"/>
    </source>
</evidence>
<dbReference type="GO" id="GO:0004553">
    <property type="term" value="F:hydrolase activity, hydrolyzing O-glycosyl compounds"/>
    <property type="evidence" value="ECO:0007669"/>
    <property type="project" value="InterPro"/>
</dbReference>
<dbReference type="InterPro" id="IPR008939">
    <property type="entry name" value="Lytic_TGlycosylase_superhlx_U"/>
</dbReference>
<dbReference type="Gene3D" id="1.25.20.10">
    <property type="entry name" value="Bacterial muramidases"/>
    <property type="match status" value="1"/>
</dbReference>
<accession>A0A7V2WU69</accession>
<gene>
    <name evidence="5" type="ORF">ENJ51_01020</name>
</gene>
<dbReference type="InterPro" id="IPR012289">
    <property type="entry name" value="Lytic_TGlycosylase_superhlx_L"/>
</dbReference>
<organism evidence="5">
    <name type="scientific">Leucothrix mucor</name>
    <dbReference type="NCBI Taxonomy" id="45248"/>
    <lineage>
        <taxon>Bacteria</taxon>
        <taxon>Pseudomonadati</taxon>
        <taxon>Pseudomonadota</taxon>
        <taxon>Gammaproteobacteria</taxon>
        <taxon>Thiotrichales</taxon>
        <taxon>Thiotrichaceae</taxon>
        <taxon>Leucothrix</taxon>
    </lineage>
</organism>
<feature type="domain" description="Transglycosylase SLT" evidence="3">
    <location>
        <begin position="494"/>
        <end position="600"/>
    </location>
</feature>
<comment type="similarity">
    <text evidence="1">Belongs to the transglycosylase Slt family.</text>
</comment>
<dbReference type="Pfam" id="PF01464">
    <property type="entry name" value="SLT"/>
    <property type="match status" value="1"/>
</dbReference>
<dbReference type="Gene3D" id="1.10.1240.20">
    <property type="entry name" value="Lytic transglycosylase, superhelical linker domain"/>
    <property type="match status" value="1"/>
</dbReference>
<dbReference type="GO" id="GO:0016020">
    <property type="term" value="C:membrane"/>
    <property type="evidence" value="ECO:0007669"/>
    <property type="project" value="InterPro"/>
</dbReference>
<dbReference type="GO" id="GO:0042597">
    <property type="term" value="C:periplasmic space"/>
    <property type="evidence" value="ECO:0007669"/>
    <property type="project" value="InterPro"/>
</dbReference>
<reference evidence="5" key="1">
    <citation type="journal article" date="2020" name="mSystems">
        <title>Genome- and Community-Level Interaction Insights into Carbon Utilization and Element Cycling Functions of Hydrothermarchaeota in Hydrothermal Sediment.</title>
        <authorList>
            <person name="Zhou Z."/>
            <person name="Liu Y."/>
            <person name="Xu W."/>
            <person name="Pan J."/>
            <person name="Luo Z.H."/>
            <person name="Li M."/>
        </authorList>
    </citation>
    <scope>NUCLEOTIDE SEQUENCE [LARGE SCALE GENOMIC DNA]</scope>
    <source>
        <strain evidence="5">HyVt-493</strain>
    </source>
</reference>
<dbReference type="PROSITE" id="PS00922">
    <property type="entry name" value="TRANSGLYCOSYLASE"/>
    <property type="match status" value="1"/>
</dbReference>
<dbReference type="GO" id="GO:0000270">
    <property type="term" value="P:peptidoglycan metabolic process"/>
    <property type="evidence" value="ECO:0007669"/>
    <property type="project" value="InterPro"/>
</dbReference>
<feature type="domain" description="Lytic transglycosylase superhelical linker" evidence="4">
    <location>
        <begin position="421"/>
        <end position="482"/>
    </location>
</feature>
<evidence type="ECO:0008006" key="6">
    <source>
        <dbReference type="Google" id="ProtNLM"/>
    </source>
</evidence>
<dbReference type="CDD" id="cd13401">
    <property type="entry name" value="Slt70-like"/>
    <property type="match status" value="1"/>
</dbReference>
<dbReference type="Pfam" id="PF14718">
    <property type="entry name" value="SLT_L"/>
    <property type="match status" value="1"/>
</dbReference>
<proteinExistence type="inferred from homology"/>
<evidence type="ECO:0000256" key="1">
    <source>
        <dbReference type="ARBA" id="ARBA00007734"/>
    </source>
</evidence>
<dbReference type="EMBL" id="DRMS01000041">
    <property type="protein sequence ID" value="HFC91372.1"/>
    <property type="molecule type" value="Genomic_DNA"/>
</dbReference>